<dbReference type="Proteomes" id="UP000591131">
    <property type="component" value="Unassembled WGS sequence"/>
</dbReference>
<dbReference type="SUPFAM" id="SSF56672">
    <property type="entry name" value="DNA/RNA polymerases"/>
    <property type="match status" value="1"/>
</dbReference>
<comment type="caution">
    <text evidence="2">The sequence shown here is derived from an EMBL/GenBank/DDBJ whole genome shotgun (WGS) entry which is preliminary data.</text>
</comment>
<gene>
    <name evidence="2" type="ORF">FOL47_002446</name>
</gene>
<feature type="non-terminal residue" evidence="2">
    <location>
        <position position="667"/>
    </location>
</feature>
<dbReference type="PANTHER" id="PTHR33064">
    <property type="entry name" value="POL PROTEIN"/>
    <property type="match status" value="1"/>
</dbReference>
<organism evidence="2 3">
    <name type="scientific">Perkinsus chesapeaki</name>
    <name type="common">Clam parasite</name>
    <name type="synonym">Perkinsus andrewsi</name>
    <dbReference type="NCBI Taxonomy" id="330153"/>
    <lineage>
        <taxon>Eukaryota</taxon>
        <taxon>Sar</taxon>
        <taxon>Alveolata</taxon>
        <taxon>Perkinsozoa</taxon>
        <taxon>Perkinsea</taxon>
        <taxon>Perkinsida</taxon>
        <taxon>Perkinsidae</taxon>
        <taxon>Perkinsus</taxon>
    </lineage>
</organism>
<protein>
    <recommendedName>
        <fullName evidence="1">DUF7047 domain-containing protein</fullName>
    </recommendedName>
</protein>
<sequence length="667" mass="74553">EPLPFTNANRGDYSPSLTPIEEEHLKEETQKLLDNGWIREYDGEVANILPWVLVPQPHKPSTPLRMCLDFRQLNRYLVSNPLRDMVNCRDTLHQWRSVKRGYTLDVIKCYYCIKMDPIHFKFMVVMIGGRLYTMGVLPFGICIAPKVATAAIRWLLARVPYPVSAFLDDILIEEVDDSVVLRSNGEGKLSVDPPAVVAVREALARGGMLCKPTLVIGSAGSRALGLDLYLHEGVLMWCRRDDQDITIEVNYDEDQPRLTRREVAGWGGRLSGHVPIAGWVRPHTAILLRTLSKLPWDADVDLYILNLVDYLQTKLYREGDPAHGVWYCPRPSDAVAWHIYSDASTVAMGATLSYETAGGDKILVRDASWLLDSRAELRHVNVNELCAATRAVAWAAPFVDGRVFLHIDNECVRSWIQSYLNGRSVKRGGMSTTLVGRRLQAIYDTAEAFTEFAVLRVASEDNPSDVLSRIDPAYSRLLESANAVEKDAIDVEEDLANSGAVVSDGPLFSDSWELDLGAIVEAQYDDEDLFAIRRAIRQGRLLPEHVDVDLQQVFSECELDEFDVLVRRYRAPGQAEEVCVPIIPEALRAEFVQGLHGCLCHAGQRRVLPMLTSMGWFPSIVDLAVEQLQQCDICARRTKPLLVGHDIGLFSPGMLANASPFSIVCAD</sequence>
<keyword evidence="3" id="KW-1185">Reference proteome</keyword>
<accession>A0A7J6KQE9</accession>
<dbReference type="Gene3D" id="3.10.10.10">
    <property type="entry name" value="HIV Type 1 Reverse Transcriptase, subunit A, domain 1"/>
    <property type="match status" value="1"/>
</dbReference>
<dbReference type="OrthoDB" id="5918296at2759"/>
<dbReference type="Gene3D" id="3.30.70.270">
    <property type="match status" value="1"/>
</dbReference>
<dbReference type="InterPro" id="IPR043128">
    <property type="entry name" value="Rev_trsase/Diguanyl_cyclase"/>
</dbReference>
<reference evidence="2 3" key="1">
    <citation type="submission" date="2020-04" db="EMBL/GenBank/DDBJ databases">
        <title>Perkinsus chesapeaki whole genome sequence.</title>
        <authorList>
            <person name="Bogema D.R."/>
        </authorList>
    </citation>
    <scope>NUCLEOTIDE SEQUENCE [LARGE SCALE GENOMIC DNA]</scope>
    <source>
        <strain evidence="2">ATCC PRA-425</strain>
    </source>
</reference>
<dbReference type="InterPro" id="IPR051320">
    <property type="entry name" value="Viral_Replic_Matur_Polypro"/>
</dbReference>
<dbReference type="EMBL" id="JAAPAO010001679">
    <property type="protein sequence ID" value="KAF4649062.1"/>
    <property type="molecule type" value="Genomic_DNA"/>
</dbReference>
<dbReference type="AlphaFoldDB" id="A0A7J6KQE9"/>
<dbReference type="InterPro" id="IPR043502">
    <property type="entry name" value="DNA/RNA_pol_sf"/>
</dbReference>
<evidence type="ECO:0000313" key="3">
    <source>
        <dbReference type="Proteomes" id="UP000591131"/>
    </source>
</evidence>
<dbReference type="InterPro" id="IPR055475">
    <property type="entry name" value="DUF7047"/>
</dbReference>
<feature type="domain" description="DUF7047" evidence="1">
    <location>
        <begin position="259"/>
        <end position="316"/>
    </location>
</feature>
<proteinExistence type="predicted"/>
<name>A0A7J6KQE9_PERCH</name>
<dbReference type="PANTHER" id="PTHR33064:SF37">
    <property type="entry name" value="RIBONUCLEASE H"/>
    <property type="match status" value="1"/>
</dbReference>
<feature type="non-terminal residue" evidence="2">
    <location>
        <position position="1"/>
    </location>
</feature>
<evidence type="ECO:0000259" key="1">
    <source>
        <dbReference type="Pfam" id="PF23088"/>
    </source>
</evidence>
<dbReference type="Pfam" id="PF23088">
    <property type="entry name" value="DUF7047"/>
    <property type="match status" value="1"/>
</dbReference>
<evidence type="ECO:0000313" key="2">
    <source>
        <dbReference type="EMBL" id="KAF4649062.1"/>
    </source>
</evidence>